<dbReference type="EMBL" id="CP021780">
    <property type="protein sequence ID" value="ASA25626.1"/>
    <property type="molecule type" value="Genomic_DNA"/>
</dbReference>
<organism evidence="1 2">
    <name type="scientific">Paenibacillus donghaensis</name>
    <dbReference type="NCBI Taxonomy" id="414771"/>
    <lineage>
        <taxon>Bacteria</taxon>
        <taxon>Bacillati</taxon>
        <taxon>Bacillota</taxon>
        <taxon>Bacilli</taxon>
        <taxon>Bacillales</taxon>
        <taxon>Paenibacillaceae</taxon>
        <taxon>Paenibacillus</taxon>
    </lineage>
</organism>
<accession>A0A2Z2KFU3</accession>
<sequence>MLTFSIDSNIGEVMIAASFFEELTRSSLGREWVSELFFKSLNGCRFNSKDNFDISAYTAKCEYNRAFCEYRNAIPLLSAEEYQRGYLGVLETSITYEQKEFDLLIENLNLQNVVEEFRKMQEIILIEEGKSLYHLLKLSLQFADHPRVENIIALMNKYYMQELIMDILSNVHALQILKLV</sequence>
<evidence type="ECO:0000313" key="1">
    <source>
        <dbReference type="EMBL" id="ASA25626.1"/>
    </source>
</evidence>
<proteinExistence type="predicted"/>
<gene>
    <name evidence="1" type="ORF">B9T62_35775</name>
</gene>
<name>A0A2Z2KFU3_9BACL</name>
<dbReference type="Proteomes" id="UP000249890">
    <property type="component" value="Chromosome"/>
</dbReference>
<evidence type="ECO:0000313" key="2">
    <source>
        <dbReference type="Proteomes" id="UP000249890"/>
    </source>
</evidence>
<keyword evidence="2" id="KW-1185">Reference proteome</keyword>
<dbReference type="KEGG" id="pdh:B9T62_35775"/>
<protein>
    <submittedName>
        <fullName evidence="1">Uncharacterized protein</fullName>
    </submittedName>
</protein>
<dbReference type="AlphaFoldDB" id="A0A2Z2KFU3"/>
<reference evidence="1 2" key="1">
    <citation type="submission" date="2017-06" db="EMBL/GenBank/DDBJ databases">
        <title>Complete genome sequence of Paenibacillus donghaensis KCTC 13049T isolated from East Sea sediment, South Korea.</title>
        <authorList>
            <person name="Jung B.K."/>
            <person name="Hong S.-J."/>
            <person name="Shin J.-H."/>
        </authorList>
    </citation>
    <scope>NUCLEOTIDE SEQUENCE [LARGE SCALE GENOMIC DNA]</scope>
    <source>
        <strain evidence="1 2">KCTC 13049</strain>
    </source>
</reference>